<dbReference type="InterPro" id="IPR009737">
    <property type="entry name" value="Aim32/Apd1-like"/>
</dbReference>
<evidence type="ECO:0000313" key="2">
    <source>
        <dbReference type="EMBL" id="MDN4160819.1"/>
    </source>
</evidence>
<gene>
    <name evidence="2" type="ORF">QWY29_05585</name>
</gene>
<sequence>MSAPTPAPAAPFRCSVASAERDEAPAGTASTVRAFLLVEHAGPWGVDALRDARLPDGLGPRIAAVAARARVRPLLVRRPGRSRRADATDTAGGVRVFAAACLPGGTRLESATLADPHEVLDLDLAALRAGGSAGLDPHDGTVLAVCTHGRHDACCAELGRPVASALAAAHPEETWEVSHIGGDRYAGNLLVLPDGLYYGRLDPDAALAVAADHARGHLELDHLRGRTAYPMAVQTAEVALRRHLGETARDTVRWTGRSVEGPATNLVTTAVFDVAGRTWSVRVRTVQGPPARLTCRATRDNPTPRHEVEAVTPEDAG</sequence>
<evidence type="ECO:0000256" key="1">
    <source>
        <dbReference type="SAM" id="MobiDB-lite"/>
    </source>
</evidence>
<accession>A0ABT8ERR6</accession>
<dbReference type="Pfam" id="PF06999">
    <property type="entry name" value="Suc_Fer-like"/>
    <property type="match status" value="1"/>
</dbReference>
<dbReference type="Gene3D" id="3.40.30.10">
    <property type="entry name" value="Glutaredoxin"/>
    <property type="match status" value="1"/>
</dbReference>
<dbReference type="Proteomes" id="UP001168537">
    <property type="component" value="Unassembled WGS sequence"/>
</dbReference>
<protein>
    <submittedName>
        <fullName evidence="2">Sucrase ferredoxin</fullName>
    </submittedName>
</protein>
<evidence type="ECO:0000313" key="3">
    <source>
        <dbReference type="Proteomes" id="UP001168537"/>
    </source>
</evidence>
<dbReference type="CDD" id="cd03062">
    <property type="entry name" value="TRX_Fd_Sucrase"/>
    <property type="match status" value="1"/>
</dbReference>
<dbReference type="InterPro" id="IPR036249">
    <property type="entry name" value="Thioredoxin-like_sf"/>
</dbReference>
<feature type="region of interest" description="Disordered" evidence="1">
    <location>
        <begin position="298"/>
        <end position="317"/>
    </location>
</feature>
<proteinExistence type="predicted"/>
<feature type="compositionally biased region" description="Basic and acidic residues" evidence="1">
    <location>
        <begin position="298"/>
        <end position="309"/>
    </location>
</feature>
<name>A0ABT8ERR6_9ACTN</name>
<keyword evidence="3" id="KW-1185">Reference proteome</keyword>
<dbReference type="SUPFAM" id="SSF52833">
    <property type="entry name" value="Thioredoxin-like"/>
    <property type="match status" value="1"/>
</dbReference>
<comment type="caution">
    <text evidence="2">The sequence shown here is derived from an EMBL/GenBank/DDBJ whole genome shotgun (WGS) entry which is preliminary data.</text>
</comment>
<organism evidence="2 3">
    <name type="scientific">Nocardioides abyssi</name>
    <dbReference type="NCBI Taxonomy" id="3058370"/>
    <lineage>
        <taxon>Bacteria</taxon>
        <taxon>Bacillati</taxon>
        <taxon>Actinomycetota</taxon>
        <taxon>Actinomycetes</taxon>
        <taxon>Propionibacteriales</taxon>
        <taxon>Nocardioidaceae</taxon>
        <taxon>Nocardioides</taxon>
    </lineage>
</organism>
<reference evidence="2" key="1">
    <citation type="submission" date="2023-06" db="EMBL/GenBank/DDBJ databases">
        <title>Draft genome sequence of Nocardioides sp. SOB72.</title>
        <authorList>
            <person name="Zhang G."/>
        </authorList>
    </citation>
    <scope>NUCLEOTIDE SEQUENCE</scope>
    <source>
        <strain evidence="2">SOB72</strain>
    </source>
</reference>
<dbReference type="RefSeq" id="WP_300959707.1">
    <property type="nucleotide sequence ID" value="NZ_JAUHJR010000002.1"/>
</dbReference>
<dbReference type="EMBL" id="JAUHJR010000002">
    <property type="protein sequence ID" value="MDN4160819.1"/>
    <property type="molecule type" value="Genomic_DNA"/>
</dbReference>